<protein>
    <submittedName>
        <fullName evidence="2">PTS sugar transporter</fullName>
    </submittedName>
</protein>
<accession>A0A3N4GDY8</accession>
<dbReference type="AlphaFoldDB" id="A0A3N4GDY8"/>
<comment type="caution">
    <text evidence="2">The sequence shown here is derived from an EMBL/GenBank/DDBJ whole genome shotgun (WGS) entry which is preliminary data.</text>
</comment>
<feature type="transmembrane region" description="Helical" evidence="1">
    <location>
        <begin position="264"/>
        <end position="293"/>
    </location>
</feature>
<dbReference type="GO" id="GO:0090589">
    <property type="term" value="F:protein-phosphocysteine-trehalose phosphotransferase system transporter activity"/>
    <property type="evidence" value="ECO:0007669"/>
    <property type="project" value="TreeGrafter"/>
</dbReference>
<gene>
    <name evidence="2" type="ORF">EF384_06050</name>
</gene>
<keyword evidence="1" id="KW-0812">Transmembrane</keyword>
<reference evidence="2 3" key="1">
    <citation type="submission" date="2018-11" db="EMBL/GenBank/DDBJ databases">
        <title>Aerococcus sp. SJQ22, whole genome shotgun sequence.</title>
        <authorList>
            <person name="Sun L."/>
            <person name="Gao X."/>
            <person name="Chen W."/>
            <person name="Huang K."/>
        </authorList>
    </citation>
    <scope>NUCLEOTIDE SEQUENCE [LARGE SCALE GENOMIC DNA]</scope>
    <source>
        <strain evidence="2 3">SJQ22</strain>
    </source>
</reference>
<sequence>MKKVALLGSSGGNLFNLGGKYPHKLISEIIIQLNAAEIEVSDLIFIGTDTSMDKITDDTMAQIYTLNNGTIVNSNLDKLNIINDKAIELDKALASKIVAQELDGIIYVSADPEGINDASVKAAVEVGIPVTGTGGTAMGKIQASGVRVIAMSGTTGTTNRTRAISVASAFAKEFNLKYSPVIGKIDSGKDQSNIFKRINIRGIMMSSLPGFIAMALILAISKIPAFSGLSTVFDLLIAALPVIVATIAAYQISGLEEVGIVSGIIAGALSVDGGIIGGILAGIIAGILAIYLIKISFRWNVPGTTANIIAGGISGLIAGLLVYFLLAPIAVTIGDGIRNVIQAALDFNSILAGIVAGALIWPAIMGGIYHAAILPIVLLEMEANGMSFLGAIDMVALVMVSAGITLGNILFPINQEDRAIALPGFLINVIFGTFVEAAYPFMLSSKIVFWGAIVSGAIGGAIVGFFNVQGTAYVPAIVAPALSNEGVGMLIAMVTSLIIGVIVVYFANKGKKID</sequence>
<evidence type="ECO:0000313" key="2">
    <source>
        <dbReference type="EMBL" id="RPA60118.1"/>
    </source>
</evidence>
<dbReference type="PANTHER" id="PTHR30175:SF1">
    <property type="entry name" value="PTS SYSTEM ARBUTIN-, CELLOBIOSE-, AND SALICIN-SPECIFIC EIIBC COMPONENT-RELATED"/>
    <property type="match status" value="1"/>
</dbReference>
<dbReference type="PANTHER" id="PTHR30175">
    <property type="entry name" value="PHOSPHOTRANSFERASE SYSTEM TRANSPORT PROTEIN"/>
    <property type="match status" value="1"/>
</dbReference>
<evidence type="ECO:0000256" key="1">
    <source>
        <dbReference type="SAM" id="Phobius"/>
    </source>
</evidence>
<feature type="transmembrane region" description="Helical" evidence="1">
    <location>
        <begin position="391"/>
        <end position="413"/>
    </location>
</feature>
<dbReference type="GO" id="GO:0009401">
    <property type="term" value="P:phosphoenolpyruvate-dependent sugar phosphotransferase system"/>
    <property type="evidence" value="ECO:0007669"/>
    <property type="project" value="TreeGrafter"/>
</dbReference>
<keyword evidence="1" id="KW-1133">Transmembrane helix</keyword>
<dbReference type="Proteomes" id="UP000273977">
    <property type="component" value="Unassembled WGS sequence"/>
</dbReference>
<dbReference type="EMBL" id="RKMG01000017">
    <property type="protein sequence ID" value="RPA60118.1"/>
    <property type="molecule type" value="Genomic_DNA"/>
</dbReference>
<feature type="transmembrane region" description="Helical" evidence="1">
    <location>
        <begin position="202"/>
        <end position="220"/>
    </location>
</feature>
<organism evidence="2 3">
    <name type="scientific">Aerococcus agrisoli</name>
    <dbReference type="NCBI Taxonomy" id="2487350"/>
    <lineage>
        <taxon>Bacteria</taxon>
        <taxon>Bacillati</taxon>
        <taxon>Bacillota</taxon>
        <taxon>Bacilli</taxon>
        <taxon>Lactobacillales</taxon>
        <taxon>Aerococcaceae</taxon>
        <taxon>Aerococcus</taxon>
    </lineage>
</organism>
<feature type="transmembrane region" description="Helical" evidence="1">
    <location>
        <begin position="232"/>
        <end position="252"/>
    </location>
</feature>
<name>A0A3N4GDY8_9LACT</name>
<feature type="transmembrane region" description="Helical" evidence="1">
    <location>
        <begin position="447"/>
        <end position="466"/>
    </location>
</feature>
<feature type="transmembrane region" description="Helical" evidence="1">
    <location>
        <begin position="350"/>
        <end position="379"/>
    </location>
</feature>
<evidence type="ECO:0000313" key="3">
    <source>
        <dbReference type="Proteomes" id="UP000273977"/>
    </source>
</evidence>
<dbReference type="GO" id="GO:0005886">
    <property type="term" value="C:plasma membrane"/>
    <property type="evidence" value="ECO:0007669"/>
    <property type="project" value="TreeGrafter"/>
</dbReference>
<feature type="transmembrane region" description="Helical" evidence="1">
    <location>
        <begin position="486"/>
        <end position="507"/>
    </location>
</feature>
<feature type="transmembrane region" description="Helical" evidence="1">
    <location>
        <begin position="305"/>
        <end position="330"/>
    </location>
</feature>
<keyword evidence="1" id="KW-0472">Membrane</keyword>
<proteinExistence type="predicted"/>
<dbReference type="GO" id="GO:0015771">
    <property type="term" value="P:trehalose transport"/>
    <property type="evidence" value="ECO:0007669"/>
    <property type="project" value="TreeGrafter"/>
</dbReference>
<dbReference type="RefSeq" id="WP_123780259.1">
    <property type="nucleotide sequence ID" value="NZ_RKMG01000017.1"/>
</dbReference>
<keyword evidence="3" id="KW-1185">Reference proteome</keyword>
<dbReference type="OrthoDB" id="6594574at2"/>
<keyword evidence="2" id="KW-0813">Transport</keyword>
<dbReference type="InterPro" id="IPR050558">
    <property type="entry name" value="PTS_Sugar-Specific_Components"/>
</dbReference>
<keyword evidence="2" id="KW-0762">Sugar transport</keyword>